<evidence type="ECO:0000313" key="13">
    <source>
        <dbReference type="EMBL" id="ABK44995.1"/>
    </source>
</evidence>
<keyword evidence="14" id="KW-1185">Reference proteome</keyword>
<keyword evidence="6 13" id="KW-0418">Kinase</keyword>
<dbReference type="InterPro" id="IPR004358">
    <property type="entry name" value="Sig_transdc_His_kin-like_C"/>
</dbReference>
<dbReference type="Gene3D" id="3.30.565.10">
    <property type="entry name" value="Histidine kinase-like ATPase, C-terminal domain"/>
    <property type="match status" value="1"/>
</dbReference>
<dbReference type="SUPFAM" id="SSF55874">
    <property type="entry name" value="ATPase domain of HSP90 chaperone/DNA topoisomerase II/histidine kinase"/>
    <property type="match status" value="1"/>
</dbReference>
<evidence type="ECO:0000256" key="5">
    <source>
        <dbReference type="ARBA" id="ARBA00022741"/>
    </source>
</evidence>
<dbReference type="InterPro" id="IPR000700">
    <property type="entry name" value="PAS-assoc_C"/>
</dbReference>
<dbReference type="SMART" id="SM00091">
    <property type="entry name" value="PAS"/>
    <property type="match status" value="1"/>
</dbReference>
<dbReference type="EC" id="2.7.13.3" evidence="2"/>
<evidence type="ECO:0000259" key="12">
    <source>
        <dbReference type="PROSITE" id="PS50113"/>
    </source>
</evidence>
<dbReference type="InterPro" id="IPR013767">
    <property type="entry name" value="PAS_fold"/>
</dbReference>
<protein>
    <recommendedName>
        <fullName evidence="2">histidine kinase</fullName>
        <ecNumber evidence="2">2.7.13.3</ecNumber>
    </recommendedName>
</protein>
<dbReference type="InterPro" id="IPR000014">
    <property type="entry name" value="PAS"/>
</dbReference>
<feature type="coiled-coil region" evidence="9">
    <location>
        <begin position="181"/>
        <end position="211"/>
    </location>
</feature>
<dbReference type="InterPro" id="IPR003594">
    <property type="entry name" value="HATPase_dom"/>
</dbReference>
<dbReference type="OrthoDB" id="7797927at2"/>
<dbReference type="SMART" id="SM00387">
    <property type="entry name" value="HATPase_c"/>
    <property type="match status" value="1"/>
</dbReference>
<dbReference type="KEGG" id="mgm:Mmc1_2495"/>
<dbReference type="SUPFAM" id="SSF55785">
    <property type="entry name" value="PYP-like sensor domain (PAS domain)"/>
    <property type="match status" value="1"/>
</dbReference>
<dbReference type="PRINTS" id="PR00344">
    <property type="entry name" value="BCTRLSENSOR"/>
</dbReference>
<name>A0LAK2_MAGMM</name>
<dbReference type="NCBIfam" id="TIGR00229">
    <property type="entry name" value="sensory_box"/>
    <property type="match status" value="1"/>
</dbReference>
<keyword evidence="4" id="KW-0808">Transferase</keyword>
<evidence type="ECO:0000256" key="8">
    <source>
        <dbReference type="ARBA" id="ARBA00023012"/>
    </source>
</evidence>
<dbReference type="AlphaFoldDB" id="A0LAK2"/>
<dbReference type="STRING" id="156889.Mmc1_2495"/>
<dbReference type="InterPro" id="IPR005467">
    <property type="entry name" value="His_kinase_dom"/>
</dbReference>
<feature type="domain" description="PAS" evidence="11">
    <location>
        <begin position="57"/>
        <end position="111"/>
    </location>
</feature>
<dbReference type="Pfam" id="PF00989">
    <property type="entry name" value="PAS"/>
    <property type="match status" value="1"/>
</dbReference>
<dbReference type="SMART" id="SM00388">
    <property type="entry name" value="HisKA"/>
    <property type="match status" value="1"/>
</dbReference>
<evidence type="ECO:0000256" key="6">
    <source>
        <dbReference type="ARBA" id="ARBA00022777"/>
    </source>
</evidence>
<evidence type="ECO:0000256" key="1">
    <source>
        <dbReference type="ARBA" id="ARBA00000085"/>
    </source>
</evidence>
<keyword evidence="3" id="KW-0597">Phosphoprotein</keyword>
<feature type="domain" description="Histidine kinase" evidence="10">
    <location>
        <begin position="220"/>
        <end position="458"/>
    </location>
</feature>
<dbReference type="InterPro" id="IPR035965">
    <property type="entry name" value="PAS-like_dom_sf"/>
</dbReference>
<dbReference type="PROSITE" id="PS50113">
    <property type="entry name" value="PAC"/>
    <property type="match status" value="1"/>
</dbReference>
<evidence type="ECO:0000256" key="4">
    <source>
        <dbReference type="ARBA" id="ARBA00022679"/>
    </source>
</evidence>
<dbReference type="Gene3D" id="1.10.287.130">
    <property type="match status" value="1"/>
</dbReference>
<dbReference type="InterPro" id="IPR003661">
    <property type="entry name" value="HisK_dim/P_dom"/>
</dbReference>
<dbReference type="EMBL" id="CP000471">
    <property type="protein sequence ID" value="ABK44995.1"/>
    <property type="molecule type" value="Genomic_DNA"/>
</dbReference>
<dbReference type="InterPro" id="IPR036097">
    <property type="entry name" value="HisK_dim/P_sf"/>
</dbReference>
<comment type="catalytic activity">
    <reaction evidence="1">
        <text>ATP + protein L-histidine = ADP + protein N-phospho-L-histidine.</text>
        <dbReference type="EC" id="2.7.13.3"/>
    </reaction>
</comment>
<reference evidence="14" key="1">
    <citation type="journal article" date="2009" name="Appl. Environ. Microbiol.">
        <title>Complete genome sequence of the chemolithoautotrophic marine magnetotactic coccus strain MC-1.</title>
        <authorList>
            <person name="Schubbe S."/>
            <person name="Williams T.J."/>
            <person name="Xie G."/>
            <person name="Kiss H.E."/>
            <person name="Brettin T.S."/>
            <person name="Martinez D."/>
            <person name="Ross C.A."/>
            <person name="Schuler D."/>
            <person name="Cox B.L."/>
            <person name="Nealson K.H."/>
            <person name="Bazylinski D.A."/>
        </authorList>
    </citation>
    <scope>NUCLEOTIDE SEQUENCE [LARGE SCALE GENOMIC DNA]</scope>
    <source>
        <strain evidence="14">ATCC BAA-1437 / JCM 17883 / MC-1</strain>
    </source>
</reference>
<dbReference type="InterPro" id="IPR036890">
    <property type="entry name" value="HATPase_C_sf"/>
</dbReference>
<evidence type="ECO:0000256" key="2">
    <source>
        <dbReference type="ARBA" id="ARBA00012438"/>
    </source>
</evidence>
<dbReference type="Gene3D" id="3.30.450.20">
    <property type="entry name" value="PAS domain"/>
    <property type="match status" value="1"/>
</dbReference>
<dbReference type="PROSITE" id="PS50112">
    <property type="entry name" value="PAS"/>
    <property type="match status" value="1"/>
</dbReference>
<dbReference type="RefSeq" id="WP_011714114.1">
    <property type="nucleotide sequence ID" value="NC_008576.1"/>
</dbReference>
<dbReference type="PROSITE" id="PS50109">
    <property type="entry name" value="HIS_KIN"/>
    <property type="match status" value="1"/>
</dbReference>
<evidence type="ECO:0000256" key="3">
    <source>
        <dbReference type="ARBA" id="ARBA00022553"/>
    </source>
</evidence>
<dbReference type="Pfam" id="PF02518">
    <property type="entry name" value="HATPase_c"/>
    <property type="match status" value="1"/>
</dbReference>
<evidence type="ECO:0000256" key="7">
    <source>
        <dbReference type="ARBA" id="ARBA00022840"/>
    </source>
</evidence>
<dbReference type="GO" id="GO:0000155">
    <property type="term" value="F:phosphorelay sensor kinase activity"/>
    <property type="evidence" value="ECO:0007669"/>
    <property type="project" value="InterPro"/>
</dbReference>
<evidence type="ECO:0000259" key="10">
    <source>
        <dbReference type="PROSITE" id="PS50109"/>
    </source>
</evidence>
<sequence length="463" mass="50783">MERGSISLMDLAGGSLDLSASSEEVWIEVIRKMDEAYADLVHTQVELERQNEALGAANRFIESVLAAMTDVLIVCDLQGRIEQVNEALCYITGQRAADLLEQKVTDILQMDAAQQARIFWEMLQVDALGMGEMGQKPNNMQDCEVHLMGFDGQPTPLTMSLSARQDGDGRVVGLVLIGRPIGELRRAYDDLNQAHQDLQQAQQRLVHSEKMASLGRLVAGVAHELNNPISFVFGNMHALKRYGARIGGYLQATQQPVDAVQLAQLRGIYKIERTMADLDPLIEGTLEGAERVRDIIQDLRGYSGGQRESVRPYDLTEVIQTAVQWVTNAVRVKPELHLQLIPGLTLRGRRGQVHQILVNLLQNALDVMEGMAAPSLNICCERLPNKVRIDVRDAGPGIDAGDLHQLFDPFFTTKAVGKGTGLGLYISYGLAQDQGGDLTACNHAQGGACFSLTLPLEGDERHG</sequence>
<reference evidence="13 14" key="2">
    <citation type="journal article" date="2012" name="Int. J. Syst. Evol. Microbiol.">
        <title>Magnetococcus marinus gen. nov., sp. nov., a marine, magnetotactic bacterium that represents a novel lineage (Magnetococcaceae fam. nov.; Magnetococcales ord. nov.) at the base of the Alphaproteobacteria.</title>
        <authorList>
            <person name="Bazylinski D.A."/>
            <person name="Williams T.J."/>
            <person name="Lefevre C.T."/>
            <person name="Berg R.J."/>
            <person name="Zhang C.L."/>
            <person name="Bowser S.S."/>
            <person name="Dean A.J."/>
            <person name="Beveridge T.J."/>
        </authorList>
    </citation>
    <scope>NUCLEOTIDE SEQUENCE [LARGE SCALE GENOMIC DNA]</scope>
    <source>
        <strain evidence="14">ATCC BAA-1437 / JCM 17883 / MC-1</strain>
    </source>
</reference>
<evidence type="ECO:0000259" key="11">
    <source>
        <dbReference type="PROSITE" id="PS50112"/>
    </source>
</evidence>
<evidence type="ECO:0000313" key="14">
    <source>
        <dbReference type="Proteomes" id="UP000002586"/>
    </source>
</evidence>
<dbReference type="CDD" id="cd00082">
    <property type="entry name" value="HisKA"/>
    <property type="match status" value="1"/>
</dbReference>
<feature type="domain" description="PAC" evidence="12">
    <location>
        <begin position="141"/>
        <end position="193"/>
    </location>
</feature>
<dbReference type="Proteomes" id="UP000002586">
    <property type="component" value="Chromosome"/>
</dbReference>
<dbReference type="PANTHER" id="PTHR43065">
    <property type="entry name" value="SENSOR HISTIDINE KINASE"/>
    <property type="match status" value="1"/>
</dbReference>
<dbReference type="HOGENOM" id="CLU_000445_114_39_5"/>
<dbReference type="PANTHER" id="PTHR43065:SF42">
    <property type="entry name" value="TWO-COMPONENT SENSOR PPRA"/>
    <property type="match status" value="1"/>
</dbReference>
<dbReference type="CDD" id="cd00130">
    <property type="entry name" value="PAS"/>
    <property type="match status" value="1"/>
</dbReference>
<keyword evidence="5" id="KW-0547">Nucleotide-binding</keyword>
<keyword evidence="8" id="KW-0902">Two-component regulatory system</keyword>
<keyword evidence="7" id="KW-0067">ATP-binding</keyword>
<evidence type="ECO:0000256" key="9">
    <source>
        <dbReference type="SAM" id="Coils"/>
    </source>
</evidence>
<organism evidence="13 14">
    <name type="scientific">Magnetococcus marinus (strain ATCC BAA-1437 / JCM 17883 / MC-1)</name>
    <dbReference type="NCBI Taxonomy" id="156889"/>
    <lineage>
        <taxon>Bacteria</taxon>
        <taxon>Pseudomonadati</taxon>
        <taxon>Pseudomonadota</taxon>
        <taxon>Magnetococcia</taxon>
        <taxon>Magnetococcales</taxon>
        <taxon>Magnetococcaceae</taxon>
        <taxon>Magnetococcus</taxon>
    </lineage>
</organism>
<gene>
    <name evidence="13" type="ordered locus">Mmc1_2495</name>
</gene>
<dbReference type="SUPFAM" id="SSF47384">
    <property type="entry name" value="Homodimeric domain of signal transducing histidine kinase"/>
    <property type="match status" value="1"/>
</dbReference>
<keyword evidence="9" id="KW-0175">Coiled coil</keyword>
<proteinExistence type="predicted"/>
<accession>A0LAK2</accession>
<dbReference type="eggNOG" id="COG4191">
    <property type="taxonomic scope" value="Bacteria"/>
</dbReference>